<evidence type="ECO:0000313" key="2">
    <source>
        <dbReference type="EMBL" id="AST99830.1"/>
    </source>
</evidence>
<feature type="region of interest" description="Disordered" evidence="1">
    <location>
        <begin position="1"/>
        <end position="24"/>
    </location>
</feature>
<accession>A0A223LDH9</accession>
<feature type="compositionally biased region" description="Low complexity" evidence="1">
    <location>
        <begin position="1"/>
        <end position="14"/>
    </location>
</feature>
<reference evidence="2 3" key="1">
    <citation type="submission" date="2017-06" db="EMBL/GenBank/DDBJ databases">
        <authorList>
            <person name="Russell D.A."/>
            <person name="Jacobs-Sera D."/>
            <person name="Duda R."/>
            <person name="Hatfull G.F."/>
            <person name="Hendrix R.W."/>
        </authorList>
    </citation>
    <scope>NUCLEOTIDE SEQUENCE [LARGE SCALE GENOMIC DNA]</scope>
</reference>
<evidence type="ECO:0000313" key="3">
    <source>
        <dbReference type="Proteomes" id="UP000226236"/>
    </source>
</evidence>
<organism evidence="2 3">
    <name type="scientific">Bacillus phage PBS1</name>
    <dbReference type="NCBI Taxonomy" id="2884423"/>
    <lineage>
        <taxon>Viruses</taxon>
        <taxon>Duplodnaviria</taxon>
        <taxon>Heunggongvirae</taxon>
        <taxon>Uroviricota</taxon>
        <taxon>Caudoviricetes</taxon>
        <taxon>Takahashivirus</taxon>
        <taxon>Bacillus phage PBS1</taxon>
    </lineage>
</organism>
<dbReference type="Proteomes" id="UP000226236">
    <property type="component" value="Segment"/>
</dbReference>
<dbReference type="EMBL" id="MF360957">
    <property type="protein sequence ID" value="AST99830.1"/>
    <property type="molecule type" value="Genomic_DNA"/>
</dbReference>
<dbReference type="GeneID" id="40524241"/>
<sequence>MSAAPALSKASEAAQRNGTPYGKLITTTPKLLGNTLVIM</sequence>
<protein>
    <submittedName>
        <fullName evidence="2">Uncharacterized protein</fullName>
    </submittedName>
</protein>
<keyword evidence="3" id="KW-1185">Reference proteome</keyword>
<name>A0A223LDH9_BPPB1</name>
<dbReference type="RefSeq" id="YP_009664210.1">
    <property type="nucleotide sequence ID" value="NC_043027.1"/>
</dbReference>
<proteinExistence type="predicted"/>
<gene>
    <name evidence="2" type="primary">8</name>
    <name evidence="2" type="ORF">PBI_PBS1_8</name>
</gene>
<evidence type="ECO:0000256" key="1">
    <source>
        <dbReference type="SAM" id="MobiDB-lite"/>
    </source>
</evidence>